<sequence>PHNRREANILHMSRMLCPNTFEWCLNAAIISFPKSTVPWGGRRLAKQPILFSLKNILLEMKSQSKDFKAFAAPTKFVPLSVYK</sequence>
<organism evidence="1 2">
    <name type="scientific">Araneus ventricosus</name>
    <name type="common">Orbweaver spider</name>
    <name type="synonym">Epeira ventricosa</name>
    <dbReference type="NCBI Taxonomy" id="182803"/>
    <lineage>
        <taxon>Eukaryota</taxon>
        <taxon>Metazoa</taxon>
        <taxon>Ecdysozoa</taxon>
        <taxon>Arthropoda</taxon>
        <taxon>Chelicerata</taxon>
        <taxon>Arachnida</taxon>
        <taxon>Araneae</taxon>
        <taxon>Araneomorphae</taxon>
        <taxon>Entelegynae</taxon>
        <taxon>Araneoidea</taxon>
        <taxon>Araneidae</taxon>
        <taxon>Araneus</taxon>
    </lineage>
</organism>
<name>A0A4Y2W8E6_ARAVE</name>
<evidence type="ECO:0000313" key="1">
    <source>
        <dbReference type="EMBL" id="GBO33419.1"/>
    </source>
</evidence>
<dbReference type="Proteomes" id="UP000499080">
    <property type="component" value="Unassembled WGS sequence"/>
</dbReference>
<keyword evidence="2" id="KW-1185">Reference proteome</keyword>
<evidence type="ECO:0000313" key="2">
    <source>
        <dbReference type="Proteomes" id="UP000499080"/>
    </source>
</evidence>
<feature type="non-terminal residue" evidence="1">
    <location>
        <position position="1"/>
    </location>
</feature>
<protein>
    <submittedName>
        <fullName evidence="1">Uncharacterized protein</fullName>
    </submittedName>
</protein>
<comment type="caution">
    <text evidence="1">The sequence shown here is derived from an EMBL/GenBank/DDBJ whole genome shotgun (WGS) entry which is preliminary data.</text>
</comment>
<dbReference type="EMBL" id="BGPR01056986">
    <property type="protein sequence ID" value="GBO33419.1"/>
    <property type="molecule type" value="Genomic_DNA"/>
</dbReference>
<proteinExistence type="predicted"/>
<accession>A0A4Y2W8E6</accession>
<gene>
    <name evidence="1" type="ORF">AVEN_125941_1</name>
</gene>
<reference evidence="1 2" key="1">
    <citation type="journal article" date="2019" name="Sci. Rep.">
        <title>Orb-weaving spider Araneus ventricosus genome elucidates the spidroin gene catalogue.</title>
        <authorList>
            <person name="Kono N."/>
            <person name="Nakamura H."/>
            <person name="Ohtoshi R."/>
            <person name="Moran D.A.P."/>
            <person name="Shinohara A."/>
            <person name="Yoshida Y."/>
            <person name="Fujiwara M."/>
            <person name="Mori M."/>
            <person name="Tomita M."/>
            <person name="Arakawa K."/>
        </authorList>
    </citation>
    <scope>NUCLEOTIDE SEQUENCE [LARGE SCALE GENOMIC DNA]</scope>
</reference>
<dbReference type="AlphaFoldDB" id="A0A4Y2W8E6"/>